<dbReference type="Proteomes" id="UP000646548">
    <property type="component" value="Unassembled WGS sequence"/>
</dbReference>
<evidence type="ECO:0000313" key="2">
    <source>
        <dbReference type="Proteomes" id="UP000646548"/>
    </source>
</evidence>
<sequence length="162" mass="17936">MLLNTHAFCWKSSPASQTKALLTLKSLKRRKTTLQGQVSRRVVILADSGRTLSAAEVVVLCRCVNQCNSVIHSFLTEVLDLKEGAFKSTMWTSNPREGGWAAACLHCSSLIFSTCHRSEKNTTETHRKLHVLSLNININLAKAAGERSFKTKGLSLKWGHVD</sequence>
<accession>A0A834FD64</accession>
<evidence type="ECO:0000313" key="1">
    <source>
        <dbReference type="EMBL" id="KAF6730236.1"/>
    </source>
</evidence>
<reference evidence="1" key="1">
    <citation type="journal article" name="BMC Genomics">
        <title>Long-read sequencing and de novo genome assembly of marine medaka (Oryzias melastigma).</title>
        <authorList>
            <person name="Liang P."/>
            <person name="Saqib H.S.A."/>
            <person name="Ni X."/>
            <person name="Shen Y."/>
        </authorList>
    </citation>
    <scope>NUCLEOTIDE SEQUENCE</scope>
    <source>
        <strain evidence="1">Bigg-433</strain>
    </source>
</reference>
<gene>
    <name evidence="1" type="ORF">FQA47_015218</name>
</gene>
<proteinExistence type="predicted"/>
<protein>
    <submittedName>
        <fullName evidence="1">Uncharacterized protein</fullName>
    </submittedName>
</protein>
<dbReference type="EMBL" id="WKFB01000243">
    <property type="protein sequence ID" value="KAF6730236.1"/>
    <property type="molecule type" value="Genomic_DNA"/>
</dbReference>
<comment type="caution">
    <text evidence="1">The sequence shown here is derived from an EMBL/GenBank/DDBJ whole genome shotgun (WGS) entry which is preliminary data.</text>
</comment>
<dbReference type="AlphaFoldDB" id="A0A834FD64"/>
<name>A0A834FD64_ORYME</name>
<organism evidence="1 2">
    <name type="scientific">Oryzias melastigma</name>
    <name type="common">Marine medaka</name>
    <dbReference type="NCBI Taxonomy" id="30732"/>
    <lineage>
        <taxon>Eukaryota</taxon>
        <taxon>Metazoa</taxon>
        <taxon>Chordata</taxon>
        <taxon>Craniata</taxon>
        <taxon>Vertebrata</taxon>
        <taxon>Euteleostomi</taxon>
        <taxon>Actinopterygii</taxon>
        <taxon>Neopterygii</taxon>
        <taxon>Teleostei</taxon>
        <taxon>Neoteleostei</taxon>
        <taxon>Acanthomorphata</taxon>
        <taxon>Ovalentaria</taxon>
        <taxon>Atherinomorphae</taxon>
        <taxon>Beloniformes</taxon>
        <taxon>Adrianichthyidae</taxon>
        <taxon>Oryziinae</taxon>
        <taxon>Oryzias</taxon>
    </lineage>
</organism>